<evidence type="ECO:0000259" key="14">
    <source>
        <dbReference type="Pfam" id="PF22776"/>
    </source>
</evidence>
<organism evidence="15 16">
    <name type="scientific">Dictyostelium purpureum</name>
    <name type="common">Slime mold</name>
    <dbReference type="NCBI Taxonomy" id="5786"/>
    <lineage>
        <taxon>Eukaryota</taxon>
        <taxon>Amoebozoa</taxon>
        <taxon>Evosea</taxon>
        <taxon>Eumycetozoa</taxon>
        <taxon>Dictyostelia</taxon>
        <taxon>Dictyosteliales</taxon>
        <taxon>Dictyosteliaceae</taxon>
        <taxon>Dictyostelium</taxon>
    </lineage>
</organism>
<dbReference type="InterPro" id="IPR003855">
    <property type="entry name" value="K+_transporter"/>
</dbReference>
<keyword evidence="7" id="KW-0630">Potassium</keyword>
<dbReference type="GeneID" id="10507900"/>
<evidence type="ECO:0000256" key="6">
    <source>
        <dbReference type="ARBA" id="ARBA00022847"/>
    </source>
</evidence>
<feature type="transmembrane region" description="Helical" evidence="12">
    <location>
        <begin position="297"/>
        <end position="317"/>
    </location>
</feature>
<dbReference type="InterPro" id="IPR053951">
    <property type="entry name" value="K_trans_N"/>
</dbReference>
<dbReference type="PANTHER" id="PTHR30540:SF83">
    <property type="entry name" value="K+ POTASSIUM TRANSPORTER"/>
    <property type="match status" value="1"/>
</dbReference>
<gene>
    <name evidence="15" type="ORF">DICPUDRAFT_95153</name>
</gene>
<evidence type="ECO:0000256" key="10">
    <source>
        <dbReference type="ARBA" id="ARBA00023136"/>
    </source>
</evidence>
<name>F0ZSV5_DICPU</name>
<feature type="transmembrane region" description="Helical" evidence="12">
    <location>
        <begin position="474"/>
        <end position="491"/>
    </location>
</feature>
<dbReference type="OrthoDB" id="504708at2759"/>
<dbReference type="GO" id="GO:0015293">
    <property type="term" value="F:symporter activity"/>
    <property type="evidence" value="ECO:0007669"/>
    <property type="project" value="UniProtKB-KW"/>
</dbReference>
<dbReference type="STRING" id="5786.F0ZSV5"/>
<dbReference type="InterPro" id="IPR053952">
    <property type="entry name" value="K_trans_C"/>
</dbReference>
<feature type="compositionally biased region" description="Low complexity" evidence="11">
    <location>
        <begin position="1"/>
        <end position="11"/>
    </location>
</feature>
<dbReference type="EMBL" id="GL871164">
    <property type="protein sequence ID" value="EGC32975.1"/>
    <property type="molecule type" value="Genomic_DNA"/>
</dbReference>
<evidence type="ECO:0000256" key="2">
    <source>
        <dbReference type="ARBA" id="ARBA00022448"/>
    </source>
</evidence>
<keyword evidence="4" id="KW-0633">Potassium transport</keyword>
<dbReference type="Pfam" id="PF22776">
    <property type="entry name" value="K_trans_C"/>
    <property type="match status" value="1"/>
</dbReference>
<feature type="compositionally biased region" description="Polar residues" evidence="11">
    <location>
        <begin position="12"/>
        <end position="25"/>
    </location>
</feature>
<dbReference type="InParanoid" id="F0ZSV5"/>
<feature type="transmembrane region" description="Helical" evidence="12">
    <location>
        <begin position="216"/>
        <end position="238"/>
    </location>
</feature>
<evidence type="ECO:0000256" key="12">
    <source>
        <dbReference type="SAM" id="Phobius"/>
    </source>
</evidence>
<evidence type="ECO:0000256" key="11">
    <source>
        <dbReference type="SAM" id="MobiDB-lite"/>
    </source>
</evidence>
<keyword evidence="3" id="KW-1003">Cell membrane</keyword>
<evidence type="ECO:0000256" key="4">
    <source>
        <dbReference type="ARBA" id="ARBA00022538"/>
    </source>
</evidence>
<dbReference type="GO" id="GO:0016020">
    <property type="term" value="C:membrane"/>
    <property type="evidence" value="ECO:0000318"/>
    <property type="project" value="GO_Central"/>
</dbReference>
<dbReference type="GO" id="GO:0015079">
    <property type="term" value="F:potassium ion transmembrane transporter activity"/>
    <property type="evidence" value="ECO:0000318"/>
    <property type="project" value="GO_Central"/>
</dbReference>
<keyword evidence="10 12" id="KW-0472">Membrane</keyword>
<feature type="domain" description="K+ potassium transporter integral membrane" evidence="13">
    <location>
        <begin position="65"/>
        <end position="513"/>
    </location>
</feature>
<dbReference type="VEuPathDB" id="AmoebaDB:DICPUDRAFT_95153"/>
<evidence type="ECO:0000256" key="3">
    <source>
        <dbReference type="ARBA" id="ARBA00022475"/>
    </source>
</evidence>
<evidence type="ECO:0000256" key="5">
    <source>
        <dbReference type="ARBA" id="ARBA00022692"/>
    </source>
</evidence>
<protein>
    <recommendedName>
        <fullName evidence="17">Potassium transporter</fullName>
    </recommendedName>
</protein>
<feature type="transmembrane region" description="Helical" evidence="12">
    <location>
        <begin position="191"/>
        <end position="209"/>
    </location>
</feature>
<keyword evidence="2" id="KW-0813">Transport</keyword>
<feature type="region of interest" description="Disordered" evidence="11">
    <location>
        <begin position="1"/>
        <end position="25"/>
    </location>
</feature>
<dbReference type="KEGG" id="dpp:DICPUDRAFT_95153"/>
<evidence type="ECO:0000256" key="9">
    <source>
        <dbReference type="ARBA" id="ARBA00023065"/>
    </source>
</evidence>
<dbReference type="Pfam" id="PF02705">
    <property type="entry name" value="K_trans"/>
    <property type="match status" value="1"/>
</dbReference>
<dbReference type="HAMAP" id="MF_01522">
    <property type="entry name" value="Kup"/>
    <property type="match status" value="1"/>
</dbReference>
<accession>F0ZSV5</accession>
<sequence>MMENNNNNNNNQIINHSFGDTSSTSSENLVDIKEEQVNQNVQKISDLYPETHTSSKGLWGTLYLSLTAIGVIFGDIGTSVLYVYSSMFSEDHPVNEKNIIGSLSLIIWALIMVVCVKYMSFILQVDNNGEGGIIALTSLIPKTANPKLIKILSVISILGSSFILGDGVITPAVSLLSAVEGLEVGIKGDTIKSWIIPITVIILFILFAIQSFGTEAIGIICGPVLILWFFAIGIFGLIKVVNHPVVFRAFNPWEGISHFLLNGPKGFLLLGTVILCVTGCEALYADLGHFGKKAVRIAWFFIAFPCLLLNYMGQAALYIENPHVSNPFFELMPRSFLWPMIILATLATVIASQALISGAFSIINQAISLKFFPPLKVKHTSKKIKGQIYISEVNWALCFLTLIVVIGFKHSSNLIAAYGLGVALVMLLTTIMYLFVLRLHFNVRLVYLVPLSISFIIMDGLFFTSSVVKIPHGGWFPLAVGFVISSLMLIFKTGREKMVKEIQQISPPLSATLEQCNLGDNDKRCNPAVFFSLYEEKTPLSLLKLLPFLNQMPYPLFFVKVYHLPVPFINEAHRIVCRELIPDKGVYQVALNYGYSEVINIPKEIKKLIDQKIIVLRKEKLSTFLKDNNYRGSTGSSGSHSPLNHRNNDLITDYHYDENSTKNEKERYNEIELDIPSFKKRLNIKYIGSRERVKAPKNQFFLKRIGTFIFDILLQNSRSEAHYFNIHHESFIEIGNKIQIK</sequence>
<feature type="transmembrane region" description="Helical" evidence="12">
    <location>
        <begin position="151"/>
        <end position="179"/>
    </location>
</feature>
<keyword evidence="16" id="KW-1185">Reference proteome</keyword>
<keyword evidence="8 12" id="KW-1133">Transmembrane helix</keyword>
<evidence type="ECO:0000313" key="15">
    <source>
        <dbReference type="EMBL" id="EGC32975.1"/>
    </source>
</evidence>
<dbReference type="PANTHER" id="PTHR30540">
    <property type="entry name" value="OSMOTIC STRESS POTASSIUM TRANSPORTER"/>
    <property type="match status" value="1"/>
</dbReference>
<dbReference type="eggNOG" id="ENOG502QPSA">
    <property type="taxonomic scope" value="Eukaryota"/>
</dbReference>
<feature type="transmembrane region" description="Helical" evidence="12">
    <location>
        <begin position="337"/>
        <end position="367"/>
    </location>
</feature>
<dbReference type="FunCoup" id="F0ZSV5">
    <property type="interactions" value="42"/>
</dbReference>
<feature type="transmembrane region" description="Helical" evidence="12">
    <location>
        <begin position="445"/>
        <end position="468"/>
    </location>
</feature>
<reference evidence="16" key="1">
    <citation type="journal article" date="2011" name="Genome Biol.">
        <title>Comparative genomics of the social amoebae Dictyostelium discoideum and Dictyostelium purpureum.</title>
        <authorList>
            <consortium name="US DOE Joint Genome Institute (JGI-PGF)"/>
            <person name="Sucgang R."/>
            <person name="Kuo A."/>
            <person name="Tian X."/>
            <person name="Salerno W."/>
            <person name="Parikh A."/>
            <person name="Feasley C.L."/>
            <person name="Dalin E."/>
            <person name="Tu H."/>
            <person name="Huang E."/>
            <person name="Barry K."/>
            <person name="Lindquist E."/>
            <person name="Shapiro H."/>
            <person name="Bruce D."/>
            <person name="Schmutz J."/>
            <person name="Salamov A."/>
            <person name="Fey P."/>
            <person name="Gaudet P."/>
            <person name="Anjard C."/>
            <person name="Babu M.M."/>
            <person name="Basu S."/>
            <person name="Bushmanova Y."/>
            <person name="van der Wel H."/>
            <person name="Katoh-Kurasawa M."/>
            <person name="Dinh C."/>
            <person name="Coutinho P.M."/>
            <person name="Saito T."/>
            <person name="Elias M."/>
            <person name="Schaap P."/>
            <person name="Kay R.R."/>
            <person name="Henrissat B."/>
            <person name="Eichinger L."/>
            <person name="Rivero F."/>
            <person name="Putnam N.H."/>
            <person name="West C.M."/>
            <person name="Loomis W.F."/>
            <person name="Chisholm R.L."/>
            <person name="Shaulsky G."/>
            <person name="Strassmann J.E."/>
            <person name="Queller D.C."/>
            <person name="Kuspa A."/>
            <person name="Grigoriev I.V."/>
        </authorList>
    </citation>
    <scope>NUCLEOTIDE SEQUENCE [LARGE SCALE GENOMIC DNA]</scope>
    <source>
        <strain evidence="16">QSDP1</strain>
    </source>
</reference>
<feature type="transmembrane region" description="Helical" evidence="12">
    <location>
        <begin position="267"/>
        <end position="285"/>
    </location>
</feature>
<comment type="subcellular location">
    <subcellularLocation>
        <location evidence="1">Membrane</location>
        <topology evidence="1">Multi-pass membrane protein</topology>
    </subcellularLocation>
</comment>
<proteinExistence type="inferred from homology"/>
<feature type="transmembrane region" description="Helical" evidence="12">
    <location>
        <begin position="388"/>
        <end position="408"/>
    </location>
</feature>
<dbReference type="InterPro" id="IPR023051">
    <property type="entry name" value="Kup"/>
</dbReference>
<dbReference type="AlphaFoldDB" id="F0ZSV5"/>
<evidence type="ECO:0000256" key="8">
    <source>
        <dbReference type="ARBA" id="ARBA00022989"/>
    </source>
</evidence>
<dbReference type="RefSeq" id="XP_003290493.1">
    <property type="nucleotide sequence ID" value="XM_003290445.1"/>
</dbReference>
<evidence type="ECO:0008006" key="17">
    <source>
        <dbReference type="Google" id="ProtNLM"/>
    </source>
</evidence>
<feature type="transmembrane region" description="Helical" evidence="12">
    <location>
        <begin position="414"/>
        <end position="436"/>
    </location>
</feature>
<keyword evidence="6" id="KW-0769">Symport</keyword>
<keyword evidence="9" id="KW-0406">Ion transport</keyword>
<keyword evidence="5 12" id="KW-0812">Transmembrane</keyword>
<evidence type="ECO:0000256" key="1">
    <source>
        <dbReference type="ARBA" id="ARBA00004141"/>
    </source>
</evidence>
<feature type="transmembrane region" description="Helical" evidence="12">
    <location>
        <begin position="62"/>
        <end position="84"/>
    </location>
</feature>
<dbReference type="OMA" id="VTFITTC"/>
<feature type="transmembrane region" description="Helical" evidence="12">
    <location>
        <begin position="99"/>
        <end position="119"/>
    </location>
</feature>
<evidence type="ECO:0000259" key="13">
    <source>
        <dbReference type="Pfam" id="PF02705"/>
    </source>
</evidence>
<evidence type="ECO:0000313" key="16">
    <source>
        <dbReference type="Proteomes" id="UP000001064"/>
    </source>
</evidence>
<dbReference type="GO" id="GO:0006813">
    <property type="term" value="P:potassium ion transport"/>
    <property type="evidence" value="ECO:0000318"/>
    <property type="project" value="GO_Central"/>
</dbReference>
<feature type="domain" description="K+ potassium transporter C-terminal" evidence="14">
    <location>
        <begin position="528"/>
        <end position="740"/>
    </location>
</feature>
<evidence type="ECO:0000256" key="7">
    <source>
        <dbReference type="ARBA" id="ARBA00022958"/>
    </source>
</evidence>
<dbReference type="Proteomes" id="UP000001064">
    <property type="component" value="Unassembled WGS sequence"/>
</dbReference>